<sequence>MGQRDSRLAADHPQFSSSFDSGCSIQAGISKSSNGSIRRSGPFRTDSTTSEDTCLEQSELPHAGSSGSLHIFNRSKKSDKIKPCQRGYRSASANTKVTQKGTISPPKLSMKKTPNISQSAQSIILYCMENARADTASRIVMRMAHKRDDFAQFIQNISQMQWLEIVNSLKDYLNDVVKHIHCADKIREISYQFGINQVPKRSWGFKADFFAVMANALTTECVFLDGAAHQPTEAIEAWAELVELMFSNVRDGYYQQIRFLRKNSHCFSNISQSSDQSIDSSELPTNGSTPSLSLPTAPQRQNSDSGYSFSYSPSQTAPQASTIPPVASPGVVIRF</sequence>
<feature type="compositionally biased region" description="Polar residues" evidence="1">
    <location>
        <begin position="282"/>
        <end position="302"/>
    </location>
</feature>
<dbReference type="CDD" id="cd01040">
    <property type="entry name" value="Mb-like"/>
    <property type="match status" value="1"/>
</dbReference>
<gene>
    <name evidence="2" type="ORF">L596_024775</name>
</gene>
<proteinExistence type="predicted"/>
<organism evidence="2 3">
    <name type="scientific">Steinernema carpocapsae</name>
    <name type="common">Entomopathogenic nematode</name>
    <dbReference type="NCBI Taxonomy" id="34508"/>
    <lineage>
        <taxon>Eukaryota</taxon>
        <taxon>Metazoa</taxon>
        <taxon>Ecdysozoa</taxon>
        <taxon>Nematoda</taxon>
        <taxon>Chromadorea</taxon>
        <taxon>Rhabditida</taxon>
        <taxon>Tylenchina</taxon>
        <taxon>Panagrolaimomorpha</taxon>
        <taxon>Strongyloidoidea</taxon>
        <taxon>Steinernematidae</taxon>
        <taxon>Steinernema</taxon>
    </lineage>
</organism>
<dbReference type="GO" id="GO:0019825">
    <property type="term" value="F:oxygen binding"/>
    <property type="evidence" value="ECO:0007669"/>
    <property type="project" value="InterPro"/>
</dbReference>
<dbReference type="EMBL" id="AZBU02000009">
    <property type="protein sequence ID" value="TKR64199.1"/>
    <property type="molecule type" value="Genomic_DNA"/>
</dbReference>
<dbReference type="OrthoDB" id="5854162at2759"/>
<feature type="compositionally biased region" description="Polar residues" evidence="1">
    <location>
        <begin position="91"/>
        <end position="102"/>
    </location>
</feature>
<evidence type="ECO:0000313" key="3">
    <source>
        <dbReference type="Proteomes" id="UP000298663"/>
    </source>
</evidence>
<evidence type="ECO:0000313" key="2">
    <source>
        <dbReference type="EMBL" id="TKR64199.1"/>
    </source>
</evidence>
<dbReference type="Gene3D" id="1.10.490.10">
    <property type="entry name" value="Globins"/>
    <property type="match status" value="1"/>
</dbReference>
<feature type="compositionally biased region" description="Polar residues" evidence="1">
    <location>
        <begin position="14"/>
        <end position="37"/>
    </location>
</feature>
<dbReference type="AlphaFoldDB" id="A0A4U5M5Q4"/>
<feature type="compositionally biased region" description="Polar residues" evidence="1">
    <location>
        <begin position="45"/>
        <end position="56"/>
    </location>
</feature>
<comment type="caution">
    <text evidence="2">The sequence shown here is derived from an EMBL/GenBank/DDBJ whole genome shotgun (WGS) entry which is preliminary data.</text>
</comment>
<dbReference type="InterPro" id="IPR044399">
    <property type="entry name" value="Mb-like_M"/>
</dbReference>
<dbReference type="Proteomes" id="UP000298663">
    <property type="component" value="Unassembled WGS sequence"/>
</dbReference>
<dbReference type="GO" id="GO:0020037">
    <property type="term" value="F:heme binding"/>
    <property type="evidence" value="ECO:0007669"/>
    <property type="project" value="InterPro"/>
</dbReference>
<reference evidence="2 3" key="2">
    <citation type="journal article" date="2019" name="G3 (Bethesda)">
        <title>Hybrid Assembly of the Genome of the Entomopathogenic Nematode Steinernema carpocapsae Identifies the X-Chromosome.</title>
        <authorList>
            <person name="Serra L."/>
            <person name="Macchietto M."/>
            <person name="Macias-Munoz A."/>
            <person name="McGill C.J."/>
            <person name="Rodriguez I.M."/>
            <person name="Rodriguez B."/>
            <person name="Murad R."/>
            <person name="Mortazavi A."/>
        </authorList>
    </citation>
    <scope>NUCLEOTIDE SEQUENCE [LARGE SCALE GENOMIC DNA]</scope>
    <source>
        <strain evidence="2 3">ALL</strain>
    </source>
</reference>
<evidence type="ECO:0000256" key="1">
    <source>
        <dbReference type="SAM" id="MobiDB-lite"/>
    </source>
</evidence>
<feature type="region of interest" description="Disordered" evidence="1">
    <location>
        <begin position="272"/>
        <end position="335"/>
    </location>
</feature>
<name>A0A4U5M5Q4_STECR</name>
<dbReference type="InterPro" id="IPR012292">
    <property type="entry name" value="Globin/Proto"/>
</dbReference>
<feature type="compositionally biased region" description="Low complexity" evidence="1">
    <location>
        <begin position="272"/>
        <end position="281"/>
    </location>
</feature>
<feature type="compositionally biased region" description="Basic and acidic residues" evidence="1">
    <location>
        <begin position="1"/>
        <end position="10"/>
    </location>
</feature>
<keyword evidence="3" id="KW-1185">Reference proteome</keyword>
<accession>A0A4U5M5Q4</accession>
<reference evidence="2 3" key="1">
    <citation type="journal article" date="2015" name="Genome Biol.">
        <title>Comparative genomics of Steinernema reveals deeply conserved gene regulatory networks.</title>
        <authorList>
            <person name="Dillman A.R."/>
            <person name="Macchietto M."/>
            <person name="Porter C.F."/>
            <person name="Rogers A."/>
            <person name="Williams B."/>
            <person name="Antoshechkin I."/>
            <person name="Lee M.M."/>
            <person name="Goodwin Z."/>
            <person name="Lu X."/>
            <person name="Lewis E.E."/>
            <person name="Goodrich-Blair H."/>
            <person name="Stock S.P."/>
            <person name="Adams B.J."/>
            <person name="Sternberg P.W."/>
            <person name="Mortazavi A."/>
        </authorList>
    </citation>
    <scope>NUCLEOTIDE SEQUENCE [LARGE SCALE GENOMIC DNA]</scope>
    <source>
        <strain evidence="2 3">ALL</strain>
    </source>
</reference>
<feature type="region of interest" description="Disordered" evidence="1">
    <location>
        <begin position="1"/>
        <end position="113"/>
    </location>
</feature>
<protein>
    <recommendedName>
        <fullName evidence="4">Globin family profile domain-containing protein</fullName>
    </recommendedName>
</protein>
<evidence type="ECO:0008006" key="4">
    <source>
        <dbReference type="Google" id="ProtNLM"/>
    </source>
</evidence>
<feature type="compositionally biased region" description="Low complexity" evidence="1">
    <location>
        <begin position="303"/>
        <end position="314"/>
    </location>
</feature>